<feature type="compositionally biased region" description="Low complexity" evidence="1">
    <location>
        <begin position="434"/>
        <end position="452"/>
    </location>
</feature>
<feature type="domain" description="DUF4378" evidence="2">
    <location>
        <begin position="528"/>
        <end position="685"/>
    </location>
</feature>
<dbReference type="PANTHER" id="PTHR37751:SF4">
    <property type="entry name" value="DUF4378 DOMAIN PROTEIN"/>
    <property type="match status" value="1"/>
</dbReference>
<dbReference type="Gramene" id="XM_028327650.1">
    <property type="protein sequence ID" value="XP_028183451.1"/>
    <property type="gene ID" value="LOC114370337"/>
</dbReference>
<evidence type="ECO:0000313" key="4">
    <source>
        <dbReference type="EMBL" id="RZB88866.1"/>
    </source>
</evidence>
<feature type="compositionally biased region" description="Polar residues" evidence="1">
    <location>
        <begin position="374"/>
        <end position="405"/>
    </location>
</feature>
<feature type="region of interest" description="Disordered" evidence="1">
    <location>
        <begin position="45"/>
        <end position="83"/>
    </location>
</feature>
<dbReference type="PANTHER" id="PTHR37751">
    <property type="entry name" value="LOW PROTEIN: M-PHASE INDUCER PHOSPHATASE-LIKE PROTEIN"/>
    <property type="match status" value="1"/>
</dbReference>
<dbReference type="EMBL" id="QZWG01000010">
    <property type="protein sequence ID" value="RZB88867.1"/>
    <property type="molecule type" value="Genomic_DNA"/>
</dbReference>
<dbReference type="InterPro" id="IPR025486">
    <property type="entry name" value="DUF4378"/>
</dbReference>
<protein>
    <recommendedName>
        <fullName evidence="6">DUF4378 domain-containing protein</fullName>
    </recommendedName>
</protein>
<proteinExistence type="predicted"/>
<dbReference type="Pfam" id="PF14383">
    <property type="entry name" value="VARLMGL"/>
    <property type="match status" value="1"/>
</dbReference>
<evidence type="ECO:0000259" key="3">
    <source>
        <dbReference type="Pfam" id="PF14383"/>
    </source>
</evidence>
<feature type="compositionally biased region" description="Polar residues" evidence="1">
    <location>
        <begin position="100"/>
        <end position="124"/>
    </location>
</feature>
<feature type="compositionally biased region" description="Polar residues" evidence="1">
    <location>
        <begin position="277"/>
        <end position="295"/>
    </location>
</feature>
<gene>
    <name evidence="4" type="ORF">D0Y65_027978</name>
</gene>
<feature type="compositionally biased region" description="Polar residues" evidence="1">
    <location>
        <begin position="70"/>
        <end position="82"/>
    </location>
</feature>
<accession>A0A445IRZ8</accession>
<reference evidence="4 5" key="1">
    <citation type="submission" date="2018-09" db="EMBL/GenBank/DDBJ databases">
        <title>A high-quality reference genome of wild soybean provides a powerful tool to mine soybean genomes.</title>
        <authorList>
            <person name="Xie M."/>
            <person name="Chung C.Y.L."/>
            <person name="Li M.-W."/>
            <person name="Wong F.-L."/>
            <person name="Chan T.-F."/>
            <person name="Lam H.-M."/>
        </authorList>
    </citation>
    <scope>NUCLEOTIDE SEQUENCE [LARGE SCALE GENOMIC DNA]</scope>
    <source>
        <strain evidence="5">cv. W05</strain>
        <tissue evidence="4">Hypocotyl of etiolated seedlings</tissue>
    </source>
</reference>
<evidence type="ECO:0008006" key="6">
    <source>
        <dbReference type="Google" id="ProtNLM"/>
    </source>
</evidence>
<feature type="domain" description="DUF3741" evidence="3">
    <location>
        <begin position="114"/>
        <end position="144"/>
    </location>
</feature>
<keyword evidence="5" id="KW-1185">Reference proteome</keyword>
<dbReference type="InterPro" id="IPR032795">
    <property type="entry name" value="DUF3741-assoc"/>
</dbReference>
<feature type="region of interest" description="Disordered" evidence="1">
    <location>
        <begin position="365"/>
        <end position="527"/>
    </location>
</feature>
<comment type="caution">
    <text evidence="4">The sequence shown here is derived from an EMBL/GenBank/DDBJ whole genome shotgun (WGS) entry which is preliminary data.</text>
</comment>
<name>A0A445IRZ8_GLYSO</name>
<organism evidence="4 5">
    <name type="scientific">Glycine soja</name>
    <name type="common">Wild soybean</name>
    <dbReference type="NCBI Taxonomy" id="3848"/>
    <lineage>
        <taxon>Eukaryota</taxon>
        <taxon>Viridiplantae</taxon>
        <taxon>Streptophyta</taxon>
        <taxon>Embryophyta</taxon>
        <taxon>Tracheophyta</taxon>
        <taxon>Spermatophyta</taxon>
        <taxon>Magnoliopsida</taxon>
        <taxon>eudicotyledons</taxon>
        <taxon>Gunneridae</taxon>
        <taxon>Pentapetalae</taxon>
        <taxon>rosids</taxon>
        <taxon>fabids</taxon>
        <taxon>Fabales</taxon>
        <taxon>Fabaceae</taxon>
        <taxon>Papilionoideae</taxon>
        <taxon>50 kb inversion clade</taxon>
        <taxon>NPAAA clade</taxon>
        <taxon>indigoferoid/millettioid clade</taxon>
        <taxon>Phaseoleae</taxon>
        <taxon>Glycine</taxon>
        <taxon>Glycine subgen. Soja</taxon>
    </lineage>
</organism>
<feature type="region of interest" description="Disordered" evidence="1">
    <location>
        <begin position="168"/>
        <end position="187"/>
    </location>
</feature>
<sequence length="700" mass="78286">MGKEWHWSGRSSKRGGGAETEIPSGCMCAMFQAFDFHPFHFSINQQQSSIKSPTPEDHTVLKGAEAPRSSLESETGTTVSSISKEENFKIPKNIRIKTRGSGTRSRTESFSDLSSEISASPGTKTPTLVARLMGLDLLPDAHSSSSPSLSTPNLHKPRQHIKIIKHRNSTGSNTLPETPRMSSGRRSDVEHRLSLQINKENNTVPFEDFESPRFSFSKRKYYENSCRSPSHYARQIVKQVKESVSRKVGLDITNTVKNREHGREESVGQFKFKKTPKTSVNESSPGKHSNSSYSPRLSRFIDTKHKPSTTPPSPTTPKNQNTHSILKPPSPTTSKNQNPHSILKPPSPPPVVNIETQLSRVLTKPKPQALPENDWQNQKSATKGKNTSSGKLSSRVNKPPQTSIRNKQEESFITRPPSATKANDIKTKSKRTHPLSSNLLNNLNTVPNLLPVKTRPSPQKQSQVRDGDDDARDAKRSAQLFSSSGLSYKQEAPRPHSPRGGTTSSDDDKSHGTSATTTGADDDDEGPEYQYITTILTRSTTTTGPHNSNLPHLQFQWFSPTHPLDPSVFHRLEHYTTSNSFVSFPSDNKDCIFKRKQHLGPRCNRRLLFDLVDELLSEILVRPRRYKGALLETVWERVRSFPRAKCEVLEDIDALIEMEEMKKDEEGEGLVKEIERSMFETLVHETFTVMVGGVDTKGKC</sequence>
<dbReference type="Pfam" id="PF14309">
    <property type="entry name" value="DUF4378"/>
    <property type="match status" value="1"/>
</dbReference>
<evidence type="ECO:0000313" key="5">
    <source>
        <dbReference type="Proteomes" id="UP000289340"/>
    </source>
</evidence>
<evidence type="ECO:0000259" key="2">
    <source>
        <dbReference type="Pfam" id="PF14309"/>
    </source>
</evidence>
<feature type="region of interest" description="Disordered" evidence="1">
    <location>
        <begin position="255"/>
        <end position="352"/>
    </location>
</feature>
<evidence type="ECO:0000256" key="1">
    <source>
        <dbReference type="SAM" id="MobiDB-lite"/>
    </source>
</evidence>
<dbReference type="Proteomes" id="UP000289340">
    <property type="component" value="Chromosome 10"/>
</dbReference>
<feature type="compositionally biased region" description="Basic and acidic residues" evidence="1">
    <location>
        <begin position="257"/>
        <end position="266"/>
    </location>
</feature>
<dbReference type="AlphaFoldDB" id="A0A445IRZ8"/>
<dbReference type="EMBL" id="QZWG01000010">
    <property type="protein sequence ID" value="RZB88866.1"/>
    <property type="molecule type" value="Genomic_DNA"/>
</dbReference>
<feature type="region of interest" description="Disordered" evidence="1">
    <location>
        <begin position="97"/>
        <end position="124"/>
    </location>
</feature>